<feature type="domain" description="UspA" evidence="2">
    <location>
        <begin position="5"/>
        <end position="144"/>
    </location>
</feature>
<evidence type="ECO:0000313" key="3">
    <source>
        <dbReference type="EMBL" id="BFD46531.1"/>
    </source>
</evidence>
<evidence type="ECO:0000259" key="2">
    <source>
        <dbReference type="Pfam" id="PF00582"/>
    </source>
</evidence>
<proteinExistence type="inferred from homology"/>
<dbReference type="Pfam" id="PF00582">
    <property type="entry name" value="Usp"/>
    <property type="match status" value="1"/>
</dbReference>
<comment type="similarity">
    <text evidence="1">Belongs to the universal stress protein A family.</text>
</comment>
<dbReference type="PRINTS" id="PR01438">
    <property type="entry name" value="UNVRSLSTRESS"/>
</dbReference>
<dbReference type="PANTHER" id="PTHR46268:SF6">
    <property type="entry name" value="UNIVERSAL STRESS PROTEIN UP12"/>
    <property type="match status" value="1"/>
</dbReference>
<dbReference type="InterPro" id="IPR006016">
    <property type="entry name" value="UspA"/>
</dbReference>
<name>A0AAT9G9N5_9RICK</name>
<dbReference type="Gene3D" id="3.40.50.620">
    <property type="entry name" value="HUPs"/>
    <property type="match status" value="1"/>
</dbReference>
<dbReference type="SUPFAM" id="SSF52402">
    <property type="entry name" value="Adenine nucleotide alpha hydrolases-like"/>
    <property type="match status" value="1"/>
</dbReference>
<gene>
    <name evidence="3" type="ORF">DMENIID0002_11770</name>
</gene>
<sequence>MLIVFKNIIIPIDLSDKQSVKVILPKALSFATIFSAKLHFLYIISDFGMKMVEDYLPKSWAKDQKEKYRVQVTELIRQYVPEEIEVELYIGRGAVYDEIIQYANEVKADLIIISAVRPQLRDYMLGPNASKIVRHSGVSVLVVRE</sequence>
<accession>A0AAT9G9N5</accession>
<protein>
    <submittedName>
        <fullName evidence="3">Universal stress protein</fullName>
    </submittedName>
</protein>
<dbReference type="InterPro" id="IPR014729">
    <property type="entry name" value="Rossmann-like_a/b/a_fold"/>
</dbReference>
<evidence type="ECO:0000256" key="1">
    <source>
        <dbReference type="ARBA" id="ARBA00008791"/>
    </source>
</evidence>
<dbReference type="AlphaFoldDB" id="A0AAT9G9N5"/>
<reference evidence="3" key="1">
    <citation type="submission" date="2024-01" db="EMBL/GenBank/DDBJ databases">
        <title>Sequencing the genomes of a sandfly, Sergentomyia squamirostris, and its two endosymbionts.</title>
        <authorList>
            <person name="Itokawa K."/>
            <person name="Sanjoba C."/>
        </authorList>
    </citation>
    <scope>NUCLEOTIDE SEQUENCE</scope>
    <source>
        <strain evidence="3">RiSSQ</strain>
    </source>
</reference>
<dbReference type="CDD" id="cd00293">
    <property type="entry name" value="USP-like"/>
    <property type="match status" value="1"/>
</dbReference>
<dbReference type="EMBL" id="AP029170">
    <property type="protein sequence ID" value="BFD46531.1"/>
    <property type="molecule type" value="Genomic_DNA"/>
</dbReference>
<dbReference type="InterPro" id="IPR006015">
    <property type="entry name" value="Universal_stress_UspA"/>
</dbReference>
<dbReference type="PANTHER" id="PTHR46268">
    <property type="entry name" value="STRESS RESPONSE PROTEIN NHAX"/>
    <property type="match status" value="1"/>
</dbReference>
<organism evidence="3">
    <name type="scientific">Candidatus Tisiphia endosymbiont of Sergentomyia squamirostris</name>
    <dbReference type="NCBI Taxonomy" id="3113639"/>
    <lineage>
        <taxon>Bacteria</taxon>
        <taxon>Pseudomonadati</taxon>
        <taxon>Pseudomonadota</taxon>
        <taxon>Alphaproteobacteria</taxon>
        <taxon>Rickettsiales</taxon>
        <taxon>Rickettsiaceae</taxon>
        <taxon>Rickettsieae</taxon>
        <taxon>Candidatus Tisiphia</taxon>
    </lineage>
</organism>